<dbReference type="AlphaFoldDB" id="A0A8X6TQT7"/>
<accession>A0A8X6TQT7</accession>
<reference evidence="1" key="1">
    <citation type="submission" date="2020-08" db="EMBL/GenBank/DDBJ databases">
        <title>Multicomponent nature underlies the extraordinary mechanical properties of spider dragline silk.</title>
        <authorList>
            <person name="Kono N."/>
            <person name="Nakamura H."/>
            <person name="Mori M."/>
            <person name="Yoshida Y."/>
            <person name="Ohtoshi R."/>
            <person name="Malay A.D."/>
            <person name="Moran D.A.P."/>
            <person name="Tomita M."/>
            <person name="Numata K."/>
            <person name="Arakawa K."/>
        </authorList>
    </citation>
    <scope>NUCLEOTIDE SEQUENCE</scope>
</reference>
<protein>
    <submittedName>
        <fullName evidence="1">Uncharacterized protein</fullName>
    </submittedName>
</protein>
<dbReference type="OrthoDB" id="6467593at2759"/>
<evidence type="ECO:0000313" key="1">
    <source>
        <dbReference type="EMBL" id="GFT41023.1"/>
    </source>
</evidence>
<dbReference type="Proteomes" id="UP000887013">
    <property type="component" value="Unassembled WGS sequence"/>
</dbReference>
<sequence>MTEIENIFYQSDRECLSGSRDFECDEEFYDDHFTSDKGKFQIKNNEEYIELEIVNDSEIIRRHKKRTRLLSSSDNESSHEKLYE</sequence>
<comment type="caution">
    <text evidence="1">The sequence shown here is derived from an EMBL/GenBank/DDBJ whole genome shotgun (WGS) entry which is preliminary data.</text>
</comment>
<organism evidence="1 2">
    <name type="scientific">Nephila pilipes</name>
    <name type="common">Giant wood spider</name>
    <name type="synonym">Nephila maculata</name>
    <dbReference type="NCBI Taxonomy" id="299642"/>
    <lineage>
        <taxon>Eukaryota</taxon>
        <taxon>Metazoa</taxon>
        <taxon>Ecdysozoa</taxon>
        <taxon>Arthropoda</taxon>
        <taxon>Chelicerata</taxon>
        <taxon>Arachnida</taxon>
        <taxon>Araneae</taxon>
        <taxon>Araneomorphae</taxon>
        <taxon>Entelegynae</taxon>
        <taxon>Araneoidea</taxon>
        <taxon>Nephilidae</taxon>
        <taxon>Nephila</taxon>
    </lineage>
</organism>
<evidence type="ECO:0000313" key="2">
    <source>
        <dbReference type="Proteomes" id="UP000887013"/>
    </source>
</evidence>
<keyword evidence="2" id="KW-1185">Reference proteome</keyword>
<dbReference type="EMBL" id="BMAW01109982">
    <property type="protein sequence ID" value="GFT41023.1"/>
    <property type="molecule type" value="Genomic_DNA"/>
</dbReference>
<gene>
    <name evidence="1" type="ORF">NPIL_669711</name>
</gene>
<proteinExistence type="predicted"/>
<name>A0A8X6TQT7_NEPPI</name>